<evidence type="ECO:0000313" key="2">
    <source>
        <dbReference type="Proteomes" id="UP000053263"/>
    </source>
</evidence>
<evidence type="ECO:0000313" key="1">
    <source>
        <dbReference type="EMBL" id="KII82700.1"/>
    </source>
</evidence>
<name>A0A0C9SV02_PLICR</name>
<dbReference type="EMBL" id="KN832747">
    <property type="protein sequence ID" value="KII82700.1"/>
    <property type="molecule type" value="Genomic_DNA"/>
</dbReference>
<protein>
    <submittedName>
        <fullName evidence="1">Uncharacterized protein</fullName>
    </submittedName>
</protein>
<sequence length="216" mass="25035">MEDIDIGSLDSPFQIDLGYCNAIQPRIHEFPRSIDEVDQNVRIMDYWSSRINPLRSAHLQVKVGIKRISFAIIAREWASLDAMERNLIAQENRVSNIDCFRDEITLTPSAQRSLYHDLDKSYGLSAIALRRQYVFPYGNPILHDDEAAFLYYAMLVFRAHKRNSIAFAIERLLNMQFTDSRPVRFLLRYGFLDRGADGRFPDISTLASLSPERCPW</sequence>
<accession>A0A0C9SV02</accession>
<organism evidence="1 2">
    <name type="scientific">Plicaturopsis crispa FD-325 SS-3</name>
    <dbReference type="NCBI Taxonomy" id="944288"/>
    <lineage>
        <taxon>Eukaryota</taxon>
        <taxon>Fungi</taxon>
        <taxon>Dikarya</taxon>
        <taxon>Basidiomycota</taxon>
        <taxon>Agaricomycotina</taxon>
        <taxon>Agaricomycetes</taxon>
        <taxon>Agaricomycetidae</taxon>
        <taxon>Amylocorticiales</taxon>
        <taxon>Amylocorticiaceae</taxon>
        <taxon>Plicatura</taxon>
        <taxon>Plicaturopsis crispa</taxon>
    </lineage>
</organism>
<dbReference type="AlphaFoldDB" id="A0A0C9SV02"/>
<gene>
    <name evidence="1" type="ORF">PLICRDRAFT_181144</name>
</gene>
<proteinExistence type="predicted"/>
<reference evidence="1 2" key="1">
    <citation type="submission" date="2014-06" db="EMBL/GenBank/DDBJ databases">
        <title>Evolutionary Origins and Diversification of the Mycorrhizal Mutualists.</title>
        <authorList>
            <consortium name="DOE Joint Genome Institute"/>
            <consortium name="Mycorrhizal Genomics Consortium"/>
            <person name="Kohler A."/>
            <person name="Kuo A."/>
            <person name="Nagy L.G."/>
            <person name="Floudas D."/>
            <person name="Copeland A."/>
            <person name="Barry K.W."/>
            <person name="Cichocki N."/>
            <person name="Veneault-Fourrey C."/>
            <person name="LaButti K."/>
            <person name="Lindquist E.A."/>
            <person name="Lipzen A."/>
            <person name="Lundell T."/>
            <person name="Morin E."/>
            <person name="Murat C."/>
            <person name="Riley R."/>
            <person name="Ohm R."/>
            <person name="Sun H."/>
            <person name="Tunlid A."/>
            <person name="Henrissat B."/>
            <person name="Grigoriev I.V."/>
            <person name="Hibbett D.S."/>
            <person name="Martin F."/>
        </authorList>
    </citation>
    <scope>NUCLEOTIDE SEQUENCE [LARGE SCALE GENOMIC DNA]</scope>
    <source>
        <strain evidence="1 2">FD-325 SS-3</strain>
    </source>
</reference>
<keyword evidence="2" id="KW-1185">Reference proteome</keyword>
<dbReference type="HOGENOM" id="CLU_1278080_0_0_1"/>
<dbReference type="Proteomes" id="UP000053263">
    <property type="component" value="Unassembled WGS sequence"/>
</dbReference>